<accession>A0A345XX32</accession>
<dbReference type="RefSeq" id="WP_208882983.1">
    <property type="nucleotide sequence ID" value="NZ_CP031320.1"/>
</dbReference>
<dbReference type="Gene3D" id="1.10.357.10">
    <property type="entry name" value="Tetracycline Repressor, domain 2"/>
    <property type="match status" value="1"/>
</dbReference>
<dbReference type="PANTHER" id="PTHR30055:SF219">
    <property type="entry name" value="TRANSCRIPTIONAL REGULATORY PROTEIN"/>
    <property type="match status" value="1"/>
</dbReference>
<proteinExistence type="predicted"/>
<evidence type="ECO:0000313" key="5">
    <source>
        <dbReference type="Proteomes" id="UP000254425"/>
    </source>
</evidence>
<feature type="domain" description="HTH tetR-type" evidence="3">
    <location>
        <begin position="1"/>
        <end position="61"/>
    </location>
</feature>
<keyword evidence="1 2" id="KW-0238">DNA-binding</keyword>
<dbReference type="Pfam" id="PF00440">
    <property type="entry name" value="TetR_N"/>
    <property type="match status" value="1"/>
</dbReference>
<dbReference type="GO" id="GO:0000976">
    <property type="term" value="F:transcription cis-regulatory region binding"/>
    <property type="evidence" value="ECO:0007669"/>
    <property type="project" value="TreeGrafter"/>
</dbReference>
<keyword evidence="5" id="KW-1185">Reference proteome</keyword>
<sequence>MGHREDLLEGAKRCLLAKGYARTTARDIVRESGTNLASIGYHYGSKDALLREALFAAMGEWADDVQQALEAGIDPGAPLAERFEAGWATVGALFEKHQRVWSSNLEAVLHADTDPELRAAFVRAQPEARVGLVSLFNGVPEAHVSDEEAGVFGTLYQTLVAGLIVQKALDPDFVLSGHDLLVAMRRIVGDAGDMGTTADAGEARS</sequence>
<evidence type="ECO:0000256" key="1">
    <source>
        <dbReference type="ARBA" id="ARBA00023125"/>
    </source>
</evidence>
<dbReference type="PROSITE" id="PS50977">
    <property type="entry name" value="HTH_TETR_2"/>
    <property type="match status" value="1"/>
</dbReference>
<dbReference type="InterPro" id="IPR009057">
    <property type="entry name" value="Homeodomain-like_sf"/>
</dbReference>
<dbReference type="EMBL" id="CP031320">
    <property type="protein sequence ID" value="AXK36198.1"/>
    <property type="molecule type" value="Genomic_DNA"/>
</dbReference>
<dbReference type="PANTHER" id="PTHR30055">
    <property type="entry name" value="HTH-TYPE TRANSCRIPTIONAL REGULATOR RUTR"/>
    <property type="match status" value="1"/>
</dbReference>
<feature type="DNA-binding region" description="H-T-H motif" evidence="2">
    <location>
        <begin position="24"/>
        <end position="43"/>
    </location>
</feature>
<organism evidence="4 5">
    <name type="scientific">Streptomyces armeniacus</name>
    <dbReference type="NCBI Taxonomy" id="83291"/>
    <lineage>
        <taxon>Bacteria</taxon>
        <taxon>Bacillati</taxon>
        <taxon>Actinomycetota</taxon>
        <taxon>Actinomycetes</taxon>
        <taxon>Kitasatosporales</taxon>
        <taxon>Streptomycetaceae</taxon>
        <taxon>Streptomyces</taxon>
    </lineage>
</organism>
<evidence type="ECO:0000259" key="3">
    <source>
        <dbReference type="PROSITE" id="PS50977"/>
    </source>
</evidence>
<dbReference type="AlphaFoldDB" id="A0A345XX32"/>
<dbReference type="SUPFAM" id="SSF46689">
    <property type="entry name" value="Homeodomain-like"/>
    <property type="match status" value="1"/>
</dbReference>
<reference evidence="4 5" key="1">
    <citation type="submission" date="2018-07" db="EMBL/GenBank/DDBJ databases">
        <title>Draft genome of the type strain Streptomyces armeniacus ATCC 15676.</title>
        <authorList>
            <person name="Labana P."/>
            <person name="Gosse J.T."/>
            <person name="Boddy C.N."/>
        </authorList>
    </citation>
    <scope>NUCLEOTIDE SEQUENCE [LARGE SCALE GENOMIC DNA]</scope>
    <source>
        <strain evidence="4 5">ATCC 15676</strain>
    </source>
</reference>
<gene>
    <name evidence="4" type="ORF">DVA86_30025</name>
</gene>
<evidence type="ECO:0000256" key="2">
    <source>
        <dbReference type="PROSITE-ProRule" id="PRU00335"/>
    </source>
</evidence>
<dbReference type="InterPro" id="IPR001647">
    <property type="entry name" value="HTH_TetR"/>
</dbReference>
<dbReference type="GO" id="GO:0003700">
    <property type="term" value="F:DNA-binding transcription factor activity"/>
    <property type="evidence" value="ECO:0007669"/>
    <property type="project" value="TreeGrafter"/>
</dbReference>
<name>A0A345XX32_9ACTN</name>
<dbReference type="Proteomes" id="UP000254425">
    <property type="component" value="Chromosome"/>
</dbReference>
<dbReference type="KEGG" id="sarm:DVA86_30025"/>
<evidence type="ECO:0000313" key="4">
    <source>
        <dbReference type="EMBL" id="AXK36198.1"/>
    </source>
</evidence>
<dbReference type="InterPro" id="IPR050109">
    <property type="entry name" value="HTH-type_TetR-like_transc_reg"/>
</dbReference>
<protein>
    <submittedName>
        <fullName evidence="4">TetR/AcrR family transcriptional regulator</fullName>
    </submittedName>
</protein>